<dbReference type="PANTHER" id="PTHR10846:SF61">
    <property type="entry name" value="SODIUM_POTASSIUM_CALCIUM EXCHANGER 5"/>
    <property type="match status" value="1"/>
</dbReference>
<organism>
    <name type="scientific">Branchiostoma floridae</name>
    <name type="common">Florida lancelet</name>
    <name type="synonym">Amphioxus</name>
    <dbReference type="NCBI Taxonomy" id="7739"/>
    <lineage>
        <taxon>Eukaryota</taxon>
        <taxon>Metazoa</taxon>
        <taxon>Chordata</taxon>
        <taxon>Cephalochordata</taxon>
        <taxon>Leptocardii</taxon>
        <taxon>Amphioxiformes</taxon>
        <taxon>Branchiostomatidae</taxon>
        <taxon>Branchiostoma</taxon>
    </lineage>
</organism>
<dbReference type="InterPro" id="IPR004837">
    <property type="entry name" value="NaCa_Exmemb"/>
</dbReference>
<dbReference type="Pfam" id="PF01699">
    <property type="entry name" value="Na_Ca_ex"/>
    <property type="match status" value="2"/>
</dbReference>
<evidence type="ECO:0000256" key="5">
    <source>
        <dbReference type="ARBA" id="ARBA00022692"/>
    </source>
</evidence>
<evidence type="ECO:0000256" key="9">
    <source>
        <dbReference type="SAM" id="Phobius"/>
    </source>
</evidence>
<dbReference type="CDD" id="cd00057">
    <property type="entry name" value="FA58C"/>
    <property type="match status" value="1"/>
</dbReference>
<proteinExistence type="inferred from homology"/>
<evidence type="ECO:0000313" key="11">
    <source>
        <dbReference type="EMBL" id="EEN58028.1"/>
    </source>
</evidence>
<keyword evidence="7 9" id="KW-0472">Membrane</keyword>
<dbReference type="Pfam" id="PF00754">
    <property type="entry name" value="F5_F8_type_C"/>
    <property type="match status" value="1"/>
</dbReference>
<dbReference type="EMBL" id="GG666535">
    <property type="protein sequence ID" value="EEN58028.1"/>
    <property type="molecule type" value="Genomic_DNA"/>
</dbReference>
<evidence type="ECO:0000256" key="6">
    <source>
        <dbReference type="ARBA" id="ARBA00022989"/>
    </source>
</evidence>
<feature type="transmembrane region" description="Helical" evidence="9">
    <location>
        <begin position="360"/>
        <end position="382"/>
    </location>
</feature>
<feature type="transmembrane region" description="Helical" evidence="9">
    <location>
        <begin position="402"/>
        <end position="420"/>
    </location>
</feature>
<evidence type="ECO:0000256" key="8">
    <source>
        <dbReference type="ARBA" id="ARBA00033627"/>
    </source>
</evidence>
<dbReference type="PROSITE" id="PS50022">
    <property type="entry name" value="FA58C_3"/>
    <property type="match status" value="1"/>
</dbReference>
<evidence type="ECO:0000259" key="10">
    <source>
        <dbReference type="PROSITE" id="PS50022"/>
    </source>
</evidence>
<evidence type="ECO:0000256" key="4">
    <source>
        <dbReference type="ARBA" id="ARBA00022568"/>
    </source>
</evidence>
<keyword evidence="4" id="KW-0813">Transport</keyword>
<comment type="catalytic activity">
    <reaction evidence="8">
        <text>Ca(2+)(out) + K(+)(out) + 4 Na(+)(in) = Ca(2+)(in) + K(+)(in) + 4 Na(+)(out)</text>
        <dbReference type="Rhea" id="RHEA:69967"/>
        <dbReference type="ChEBI" id="CHEBI:29101"/>
        <dbReference type="ChEBI" id="CHEBI:29103"/>
        <dbReference type="ChEBI" id="CHEBI:29108"/>
    </reaction>
</comment>
<feature type="domain" description="F5/8 type C" evidence="10">
    <location>
        <begin position="74"/>
        <end position="191"/>
    </location>
</feature>
<dbReference type="AlphaFoldDB" id="C3YNR8"/>
<dbReference type="GO" id="GO:0016020">
    <property type="term" value="C:membrane"/>
    <property type="evidence" value="ECO:0007669"/>
    <property type="project" value="UniProtKB-SubCell"/>
</dbReference>
<dbReference type="InParanoid" id="C3YNR8"/>
<keyword evidence="4" id="KW-0109">Calcium transport</keyword>
<name>C3YNR8_BRAFL</name>
<dbReference type="InterPro" id="IPR044880">
    <property type="entry name" value="NCX_ion-bd_dom_sf"/>
</dbReference>
<keyword evidence="4" id="KW-0406">Ion transport</keyword>
<evidence type="ECO:0000256" key="3">
    <source>
        <dbReference type="ARBA" id="ARBA00022449"/>
    </source>
</evidence>
<dbReference type="Gene3D" id="2.60.120.260">
    <property type="entry name" value="Galactose-binding domain-like"/>
    <property type="match status" value="1"/>
</dbReference>
<keyword evidence="5 9" id="KW-0812">Transmembrane</keyword>
<dbReference type="InterPro" id="IPR000421">
    <property type="entry name" value="FA58C"/>
</dbReference>
<comment type="similarity">
    <text evidence="2">Belongs to the Ca(2+):cation antiporter (CaCA) (TC 2.A.19) family. SLC24A subfamily.</text>
</comment>
<dbReference type="Gene3D" id="1.20.1420.30">
    <property type="entry name" value="NCX, central ion-binding region"/>
    <property type="match status" value="1"/>
</dbReference>
<accession>C3YNR8</accession>
<feature type="transmembrane region" description="Helical" evidence="9">
    <location>
        <begin position="12"/>
        <end position="35"/>
    </location>
</feature>
<keyword evidence="3" id="KW-0050">Antiport</keyword>
<sequence>MAFRLKVHAGRAQDMLTGGAFVLLLGAMLLLLYFWSASIPVSKYASDSFDHYHLDDAYGDLNFGEEDIRLSPDCSLEPVGVDNTLQRIPATQLSASSAVSGGEPARGRLNYKPVSGGEGAWVPEKQDKEQWLQVDLGKELVVGGVVTQGSGDEVSPSFVRSFHLSYSLTGEYWITYSNSTAPQKLFSGNTDELSPDVFTEQQLKGGAVILHVLCSVYMFLGTAIVCEDYFMPSLLIIADYLHLNPSVTGATLIAFGMSMPELVTSAVDLHLNPSVTGATLIAFGMSMPELVTSAVDLHLNPSVTGATLIAFGMSMPELVTSAVDLHLNPSVTGATLIAFGMSMPELVTSAVGVFVSKNDIGVGVMAGTAVANYTLIIGCCCLMKRKDQQVRLEAWPLTRDTLWYIFSLGVLIVIIFNGKIDW</sequence>
<comment type="subcellular location">
    <subcellularLocation>
        <location evidence="1">Membrane</location>
        <topology evidence="1">Multi-pass membrane protein</topology>
    </subcellularLocation>
</comment>
<dbReference type="InterPro" id="IPR008979">
    <property type="entry name" value="Galactose-bd-like_sf"/>
</dbReference>
<evidence type="ECO:0000256" key="1">
    <source>
        <dbReference type="ARBA" id="ARBA00004141"/>
    </source>
</evidence>
<dbReference type="GO" id="GO:0015297">
    <property type="term" value="F:antiporter activity"/>
    <property type="evidence" value="ECO:0007669"/>
    <property type="project" value="UniProtKB-KW"/>
</dbReference>
<dbReference type="PROSITE" id="PS01285">
    <property type="entry name" value="FA58C_1"/>
    <property type="match status" value="1"/>
</dbReference>
<reference evidence="11" key="1">
    <citation type="journal article" date="2008" name="Nature">
        <title>The amphioxus genome and the evolution of the chordate karyotype.</title>
        <authorList>
            <consortium name="US DOE Joint Genome Institute (JGI-PGF)"/>
            <person name="Putnam N.H."/>
            <person name="Butts T."/>
            <person name="Ferrier D.E.K."/>
            <person name="Furlong R.F."/>
            <person name="Hellsten U."/>
            <person name="Kawashima T."/>
            <person name="Robinson-Rechavi M."/>
            <person name="Shoguchi E."/>
            <person name="Terry A."/>
            <person name="Yu J.-K."/>
            <person name="Benito-Gutierrez E.L."/>
            <person name="Dubchak I."/>
            <person name="Garcia-Fernandez J."/>
            <person name="Gibson-Brown J.J."/>
            <person name="Grigoriev I.V."/>
            <person name="Horton A.C."/>
            <person name="de Jong P.J."/>
            <person name="Jurka J."/>
            <person name="Kapitonov V.V."/>
            <person name="Kohara Y."/>
            <person name="Kuroki Y."/>
            <person name="Lindquist E."/>
            <person name="Lucas S."/>
            <person name="Osoegawa K."/>
            <person name="Pennacchio L.A."/>
            <person name="Salamov A.A."/>
            <person name="Satou Y."/>
            <person name="Sauka-Spengler T."/>
            <person name="Schmutz J."/>
            <person name="Shin-I T."/>
            <person name="Toyoda A."/>
            <person name="Bronner-Fraser M."/>
            <person name="Fujiyama A."/>
            <person name="Holland L.Z."/>
            <person name="Holland P.W.H."/>
            <person name="Satoh N."/>
            <person name="Rokhsar D.S."/>
        </authorList>
    </citation>
    <scope>NUCLEOTIDE SEQUENCE [LARGE SCALE GENOMIC DNA]</scope>
    <source>
        <strain evidence="11">S238N-H82</strain>
        <tissue evidence="11">Testes</tissue>
    </source>
</reference>
<dbReference type="PANTHER" id="PTHR10846">
    <property type="entry name" value="SODIUM/POTASSIUM/CALCIUM EXCHANGER"/>
    <property type="match status" value="1"/>
</dbReference>
<dbReference type="eggNOG" id="KOG1307">
    <property type="taxonomic scope" value="Eukaryota"/>
</dbReference>
<keyword evidence="4" id="KW-0106">Calcium</keyword>
<dbReference type="InterPro" id="IPR004481">
    <property type="entry name" value="K/Na/Ca-exchanger"/>
</dbReference>
<keyword evidence="6 9" id="KW-1133">Transmembrane helix</keyword>
<evidence type="ECO:0000256" key="7">
    <source>
        <dbReference type="ARBA" id="ARBA00023136"/>
    </source>
</evidence>
<dbReference type="SUPFAM" id="SSF49785">
    <property type="entry name" value="Galactose-binding domain-like"/>
    <property type="match status" value="1"/>
</dbReference>
<dbReference type="GO" id="GO:0006816">
    <property type="term" value="P:calcium ion transport"/>
    <property type="evidence" value="ECO:0007669"/>
    <property type="project" value="UniProtKB-KW"/>
</dbReference>
<protein>
    <recommendedName>
        <fullName evidence="10">F5/8 type C domain-containing protein</fullName>
    </recommendedName>
</protein>
<gene>
    <name evidence="11" type="ORF">BRAFLDRAFT_82603</name>
</gene>
<evidence type="ECO:0000256" key="2">
    <source>
        <dbReference type="ARBA" id="ARBA00005364"/>
    </source>
</evidence>